<dbReference type="Gene3D" id="2.40.420.20">
    <property type="match status" value="1"/>
</dbReference>
<dbReference type="InterPro" id="IPR006143">
    <property type="entry name" value="RND_pump_MFP"/>
</dbReference>
<dbReference type="InterPro" id="IPR058792">
    <property type="entry name" value="Beta-barrel_RND_2"/>
</dbReference>
<evidence type="ECO:0000313" key="6">
    <source>
        <dbReference type="EMBL" id="SEG69963.1"/>
    </source>
</evidence>
<dbReference type="GO" id="GO:0016020">
    <property type="term" value="C:membrane"/>
    <property type="evidence" value="ECO:0007669"/>
    <property type="project" value="InterPro"/>
</dbReference>
<dbReference type="PROSITE" id="PS51257">
    <property type="entry name" value="PROKAR_LIPOPROTEIN"/>
    <property type="match status" value="1"/>
</dbReference>
<dbReference type="Pfam" id="PF25975">
    <property type="entry name" value="CzcB_C"/>
    <property type="match status" value="1"/>
</dbReference>
<dbReference type="Gene3D" id="2.40.50.100">
    <property type="match status" value="1"/>
</dbReference>
<evidence type="ECO:0000256" key="2">
    <source>
        <dbReference type="ARBA" id="ARBA00022448"/>
    </source>
</evidence>
<evidence type="ECO:0000313" key="7">
    <source>
        <dbReference type="Proteomes" id="UP000236728"/>
    </source>
</evidence>
<sequence length="397" mass="43034">MKHPLQSRRFPSSASRIASLPMLALLSVLIATGCKSKLAVKPVAESWDPNEVTVTNEIAGNLSVGTPEYREVHGMLDVAAHVETDARNIARVGSPVTGRIMRLLVFEGQQVRAGATLAVLHTTDLSDTQFAFVKASSLCNLAEAAVSRAGQLVSADVIGKAEVERRRAELVQASTEAASYRTQLLGLGMSETQIHQLEVSGKLSADYPVIAPKTGTLLKREVTIGQVVQPADPAFTIANLSTVWITANVPEEEAGVLHKGMAVDVLIPALPDLKIHGTLSYVSPIVDPATRTVEVRMDYNNSRGSLKPDQLANMTFTGHKERKLTVPDAAVVRETNKDYIFVAEGQNRYIMREVSLGEDQDDHRVVLGGLRPEERIIIDGAFHLNNQRKQNAIKGGE</sequence>
<feature type="domain" description="CzcB-like barrel-sandwich hybrid" evidence="4">
    <location>
        <begin position="89"/>
        <end position="239"/>
    </location>
</feature>
<organism evidence="6 7">
    <name type="scientific">Bryocella elongata</name>
    <dbReference type="NCBI Taxonomy" id="863522"/>
    <lineage>
        <taxon>Bacteria</taxon>
        <taxon>Pseudomonadati</taxon>
        <taxon>Acidobacteriota</taxon>
        <taxon>Terriglobia</taxon>
        <taxon>Terriglobales</taxon>
        <taxon>Acidobacteriaceae</taxon>
        <taxon>Bryocella</taxon>
    </lineage>
</organism>
<accession>A0A1H6CAR6</accession>
<keyword evidence="7" id="KW-1185">Reference proteome</keyword>
<comment type="similarity">
    <text evidence="1">Belongs to the membrane fusion protein (MFP) (TC 8.A.1) family.</text>
</comment>
<dbReference type="NCBIfam" id="TIGR01730">
    <property type="entry name" value="RND_mfp"/>
    <property type="match status" value="1"/>
</dbReference>
<evidence type="ECO:0000259" key="5">
    <source>
        <dbReference type="Pfam" id="PF25975"/>
    </source>
</evidence>
<evidence type="ECO:0000259" key="3">
    <source>
        <dbReference type="Pfam" id="PF25954"/>
    </source>
</evidence>
<evidence type="ECO:0000259" key="4">
    <source>
        <dbReference type="Pfam" id="PF25973"/>
    </source>
</evidence>
<name>A0A1H6CAR6_9BACT</name>
<dbReference type="AlphaFoldDB" id="A0A1H6CAR6"/>
<proteinExistence type="inferred from homology"/>
<dbReference type="SUPFAM" id="SSF111369">
    <property type="entry name" value="HlyD-like secretion proteins"/>
    <property type="match status" value="1"/>
</dbReference>
<evidence type="ECO:0000256" key="1">
    <source>
        <dbReference type="ARBA" id="ARBA00009477"/>
    </source>
</evidence>
<keyword evidence="2" id="KW-0813">Transport</keyword>
<dbReference type="Pfam" id="PF25954">
    <property type="entry name" value="Beta-barrel_RND_2"/>
    <property type="match status" value="1"/>
</dbReference>
<dbReference type="OrthoDB" id="9765657at2"/>
<gene>
    <name evidence="6" type="ORF">SAMN05421819_4396</name>
</gene>
<dbReference type="Gene3D" id="2.40.30.170">
    <property type="match status" value="1"/>
</dbReference>
<dbReference type="InterPro" id="IPR051909">
    <property type="entry name" value="MFP_Cation_Efflux"/>
</dbReference>
<dbReference type="Pfam" id="PF25973">
    <property type="entry name" value="BSH_CzcB"/>
    <property type="match status" value="1"/>
</dbReference>
<feature type="domain" description="CusB-like beta-barrel" evidence="3">
    <location>
        <begin position="242"/>
        <end position="319"/>
    </location>
</feature>
<dbReference type="InterPro" id="IPR058647">
    <property type="entry name" value="BSH_CzcB-like"/>
</dbReference>
<dbReference type="GO" id="GO:0022857">
    <property type="term" value="F:transmembrane transporter activity"/>
    <property type="evidence" value="ECO:0007669"/>
    <property type="project" value="InterPro"/>
</dbReference>
<dbReference type="InterPro" id="IPR058649">
    <property type="entry name" value="CzcB_C"/>
</dbReference>
<protein>
    <submittedName>
        <fullName evidence="6">Membrane fusion protein, cobalt-zinc-cadmium efflux system</fullName>
    </submittedName>
</protein>
<dbReference type="Proteomes" id="UP000236728">
    <property type="component" value="Unassembled WGS sequence"/>
</dbReference>
<dbReference type="EMBL" id="FNVA01000009">
    <property type="protein sequence ID" value="SEG69963.1"/>
    <property type="molecule type" value="Genomic_DNA"/>
</dbReference>
<dbReference type="FunFam" id="2.40.30.170:FF:000010">
    <property type="entry name" value="Efflux RND transporter periplasmic adaptor subunit"/>
    <property type="match status" value="1"/>
</dbReference>
<reference evidence="6 7" key="1">
    <citation type="submission" date="2016-10" db="EMBL/GenBank/DDBJ databases">
        <authorList>
            <person name="de Groot N.N."/>
        </authorList>
    </citation>
    <scope>NUCLEOTIDE SEQUENCE [LARGE SCALE GENOMIC DNA]</scope>
    <source>
        <strain evidence="6 7">DSM 22489</strain>
    </source>
</reference>
<dbReference type="PANTHER" id="PTHR30097">
    <property type="entry name" value="CATION EFFLUX SYSTEM PROTEIN CUSB"/>
    <property type="match status" value="1"/>
</dbReference>
<feature type="domain" description="CzcB-like C-terminal circularly permuted SH3-like" evidence="5">
    <location>
        <begin position="324"/>
        <end position="384"/>
    </location>
</feature>
<dbReference type="PANTHER" id="PTHR30097:SF16">
    <property type="entry name" value="CATION EFFLUX SYSTEM (CZCB-LIKE)"/>
    <property type="match status" value="1"/>
</dbReference>